<evidence type="ECO:0000313" key="5">
    <source>
        <dbReference type="Proteomes" id="UP000321518"/>
    </source>
</evidence>
<dbReference type="GO" id="GO:0032182">
    <property type="term" value="F:ubiquitin-like protein binding"/>
    <property type="evidence" value="ECO:0007669"/>
    <property type="project" value="TreeGrafter"/>
</dbReference>
<dbReference type="EMBL" id="BJWK01000015">
    <property type="protein sequence ID" value="GEM11468.1"/>
    <property type="molecule type" value="Genomic_DNA"/>
</dbReference>
<dbReference type="Gene3D" id="1.10.238.10">
    <property type="entry name" value="EF-hand"/>
    <property type="match status" value="1"/>
</dbReference>
<proteinExistence type="predicted"/>
<dbReference type="GO" id="GO:0000151">
    <property type="term" value="C:ubiquitin ligase complex"/>
    <property type="evidence" value="ECO:0007669"/>
    <property type="project" value="TreeGrafter"/>
</dbReference>
<keyword evidence="1" id="KW-0833">Ubl conjugation pathway</keyword>
<organism evidence="4 5">
    <name type="scientific">Rhodotorula toruloides</name>
    <name type="common">Yeast</name>
    <name type="synonym">Rhodosporidium toruloides</name>
    <dbReference type="NCBI Taxonomy" id="5286"/>
    <lineage>
        <taxon>Eukaryota</taxon>
        <taxon>Fungi</taxon>
        <taxon>Dikarya</taxon>
        <taxon>Basidiomycota</taxon>
        <taxon>Pucciniomycotina</taxon>
        <taxon>Microbotryomycetes</taxon>
        <taxon>Sporidiobolales</taxon>
        <taxon>Sporidiobolaceae</taxon>
        <taxon>Rhodotorula</taxon>
    </lineage>
</organism>
<reference evidence="4 5" key="1">
    <citation type="submission" date="2019-07" db="EMBL/GenBank/DDBJ databases">
        <title>Rhodotorula toruloides NBRC10032 genome sequencing.</title>
        <authorList>
            <person name="Shida Y."/>
            <person name="Takaku H."/>
            <person name="Ogasawara W."/>
            <person name="Mori K."/>
        </authorList>
    </citation>
    <scope>NUCLEOTIDE SEQUENCE [LARGE SCALE GENOMIC DNA]</scope>
    <source>
        <strain evidence="4 5">NBRC10032</strain>
    </source>
</reference>
<dbReference type="InterPro" id="IPR005176">
    <property type="entry name" value="PONY_dom"/>
</dbReference>
<dbReference type="AlphaFoldDB" id="A0A511KM68"/>
<feature type="domain" description="DCUN1" evidence="3">
    <location>
        <begin position="58"/>
        <end position="273"/>
    </location>
</feature>
<dbReference type="GO" id="GO:0097602">
    <property type="term" value="F:cullin family protein binding"/>
    <property type="evidence" value="ECO:0007669"/>
    <property type="project" value="TreeGrafter"/>
</dbReference>
<dbReference type="InterPro" id="IPR014764">
    <property type="entry name" value="DCN-prot"/>
</dbReference>
<dbReference type="PANTHER" id="PTHR12281:SF31">
    <property type="entry name" value="DCN1-LIKE PROTEIN 3"/>
    <property type="match status" value="1"/>
</dbReference>
<accession>A0A511KM68</accession>
<evidence type="ECO:0000259" key="3">
    <source>
        <dbReference type="PROSITE" id="PS51229"/>
    </source>
</evidence>
<dbReference type="Pfam" id="PF03556">
    <property type="entry name" value="Cullin_binding"/>
    <property type="match status" value="1"/>
</dbReference>
<dbReference type="Proteomes" id="UP000321518">
    <property type="component" value="Unassembled WGS sequence"/>
</dbReference>
<gene>
    <name evidence="4" type="ORF">Rt10032_c15g5485</name>
</gene>
<sequence>MSSLSKTAKEGRVRDFSNVTGASSADANRFLKASSWRLEAAIDAYYNQASATMVANPALLRNLEALWAQYRDPASPDEIGMDGTTRYCEDLGVSLEDVVFLALAEFTGAPSMGKFAKQTWLRAWQGAGCDTLERQKRHVANLRAQLANPDAFRRIYLFTFDYAKDPGQKSLRESVSPLRSAYIPDNPAELADFEIAQELWKLLVPLDPASTAFSSANLAAWIKFLSSRGGRAVSKDTWNLFLDFTRSIATDFSNYDEEAAWPSLIDDFVASVRP</sequence>
<dbReference type="OrthoDB" id="27198at2759"/>
<evidence type="ECO:0000256" key="2">
    <source>
        <dbReference type="RuleBase" id="RU410713"/>
    </source>
</evidence>
<evidence type="ECO:0000256" key="1">
    <source>
        <dbReference type="ARBA" id="ARBA00022786"/>
    </source>
</evidence>
<name>A0A511KM68_RHOTO</name>
<dbReference type="Pfam" id="PF14555">
    <property type="entry name" value="UBA_4"/>
    <property type="match status" value="1"/>
</dbReference>
<dbReference type="InterPro" id="IPR042460">
    <property type="entry name" value="DCN1-like_PONY"/>
</dbReference>
<protein>
    <recommendedName>
        <fullName evidence="2">Defective in cullin neddylation protein</fullName>
    </recommendedName>
</protein>
<comment type="function">
    <text evidence="2">Neddylation of cullins play an essential role in the regulation of SCF-type complexes activity.</text>
</comment>
<dbReference type="PROSITE" id="PS51229">
    <property type="entry name" value="DCUN1"/>
    <property type="match status" value="1"/>
</dbReference>
<dbReference type="Gene3D" id="1.10.8.10">
    <property type="entry name" value="DNA helicase RuvA subunit, C-terminal domain"/>
    <property type="match status" value="1"/>
</dbReference>
<dbReference type="GO" id="GO:0045116">
    <property type="term" value="P:protein neddylation"/>
    <property type="evidence" value="ECO:0007669"/>
    <property type="project" value="TreeGrafter"/>
</dbReference>
<dbReference type="InterPro" id="IPR009060">
    <property type="entry name" value="UBA-like_sf"/>
</dbReference>
<dbReference type="GO" id="GO:0031624">
    <property type="term" value="F:ubiquitin conjugating enzyme binding"/>
    <property type="evidence" value="ECO:0007669"/>
    <property type="project" value="TreeGrafter"/>
</dbReference>
<evidence type="ECO:0000313" key="4">
    <source>
        <dbReference type="EMBL" id="GEM11468.1"/>
    </source>
</evidence>
<dbReference type="Gene3D" id="1.10.238.200">
    <property type="entry name" value="Cullin, PONY binding domain"/>
    <property type="match status" value="1"/>
</dbReference>
<dbReference type="SUPFAM" id="SSF46934">
    <property type="entry name" value="UBA-like"/>
    <property type="match status" value="1"/>
</dbReference>
<comment type="caution">
    <text evidence="4">The sequence shown here is derived from an EMBL/GenBank/DDBJ whole genome shotgun (WGS) entry which is preliminary data.</text>
</comment>
<dbReference type="PANTHER" id="PTHR12281">
    <property type="entry name" value="RP42 RELATED"/>
    <property type="match status" value="1"/>
</dbReference>